<dbReference type="PROSITE" id="PS51471">
    <property type="entry name" value="FE2OG_OXY"/>
    <property type="match status" value="1"/>
</dbReference>
<organism evidence="2 3">
    <name type="scientific">Pelagibacterium nitratireducens</name>
    <dbReference type="NCBI Taxonomy" id="1046114"/>
    <lineage>
        <taxon>Bacteria</taxon>
        <taxon>Pseudomonadati</taxon>
        <taxon>Pseudomonadota</taxon>
        <taxon>Alphaproteobacteria</taxon>
        <taxon>Hyphomicrobiales</taxon>
        <taxon>Devosiaceae</taxon>
        <taxon>Pelagibacterium</taxon>
    </lineage>
</organism>
<dbReference type="InterPro" id="IPR027450">
    <property type="entry name" value="AlkB-like"/>
</dbReference>
<dbReference type="InterPro" id="IPR037151">
    <property type="entry name" value="AlkB-like_sf"/>
</dbReference>
<name>A0ABZ2I5I4_9HYPH</name>
<accession>A0ABZ2I5I4</accession>
<dbReference type="InterPro" id="IPR032857">
    <property type="entry name" value="ALKBH4"/>
</dbReference>
<dbReference type="SUPFAM" id="SSF51197">
    <property type="entry name" value="Clavaminate synthase-like"/>
    <property type="match status" value="1"/>
</dbReference>
<dbReference type="Proteomes" id="UP001369958">
    <property type="component" value="Chromosome"/>
</dbReference>
<dbReference type="Gene3D" id="2.60.120.590">
    <property type="entry name" value="Alpha-ketoglutarate-dependent dioxygenase AlkB-like"/>
    <property type="match status" value="1"/>
</dbReference>
<dbReference type="InterPro" id="IPR005123">
    <property type="entry name" value="Oxoglu/Fe-dep_dioxygenase_dom"/>
</dbReference>
<evidence type="ECO:0000313" key="2">
    <source>
        <dbReference type="EMBL" id="WWT33806.1"/>
    </source>
</evidence>
<evidence type="ECO:0000313" key="3">
    <source>
        <dbReference type="Proteomes" id="UP001369958"/>
    </source>
</evidence>
<sequence length="188" mass="21370">MLPPAAHYVPDYIDRTHELALLQSIDKSAWLGDLKRRVQHYGFRYDYRARRVTNKSYLGPLPDWLSALADRLMKDDIFRARPDQVIVNEYWPGQGIAPHVDCEPCFGETITSLSLGSTCSMEFSHIQSGQSLSQFLAPRGLLVLNGEARFNWTHGIPARKSDMVGGKKVHRERRVSLTFRTVVTTQAL</sequence>
<evidence type="ECO:0000259" key="1">
    <source>
        <dbReference type="PROSITE" id="PS51471"/>
    </source>
</evidence>
<dbReference type="Pfam" id="PF13532">
    <property type="entry name" value="2OG-FeII_Oxy_2"/>
    <property type="match status" value="1"/>
</dbReference>
<dbReference type="PANTHER" id="PTHR12463">
    <property type="entry name" value="OXYGENASE-RELATED"/>
    <property type="match status" value="1"/>
</dbReference>
<gene>
    <name evidence="2" type="ORF">V6617_04935</name>
</gene>
<keyword evidence="2" id="KW-0223">Dioxygenase</keyword>
<protein>
    <submittedName>
        <fullName evidence="2">Alpha-ketoglutarate-dependent dioxygenase AlkB</fullName>
    </submittedName>
</protein>
<dbReference type="RefSeq" id="WP_338609517.1">
    <property type="nucleotide sequence ID" value="NZ_CP146275.1"/>
</dbReference>
<reference evidence="2 3" key="1">
    <citation type="submission" date="2024-02" db="EMBL/GenBank/DDBJ databases">
        <title>Complete genome sequence of Pelagibacterium nitratireducens ZH15.</title>
        <authorList>
            <person name="Zhao L.H."/>
        </authorList>
    </citation>
    <scope>NUCLEOTIDE SEQUENCE [LARGE SCALE GENOMIC DNA]</scope>
    <source>
        <strain evidence="2 3">ZH15</strain>
    </source>
</reference>
<dbReference type="PANTHER" id="PTHR12463:SF1">
    <property type="entry name" value="2-OXOGLUTARATE AND FE-DEPENDENT OXYGENASE FAMILY PROTEIN"/>
    <property type="match status" value="1"/>
</dbReference>
<keyword evidence="3" id="KW-1185">Reference proteome</keyword>
<feature type="domain" description="Fe2OG dioxygenase" evidence="1">
    <location>
        <begin position="81"/>
        <end position="183"/>
    </location>
</feature>
<proteinExistence type="predicted"/>
<keyword evidence="2" id="KW-0560">Oxidoreductase</keyword>
<dbReference type="GO" id="GO:0051213">
    <property type="term" value="F:dioxygenase activity"/>
    <property type="evidence" value="ECO:0007669"/>
    <property type="project" value="UniProtKB-KW"/>
</dbReference>
<dbReference type="EMBL" id="CP146275">
    <property type="protein sequence ID" value="WWT33806.1"/>
    <property type="molecule type" value="Genomic_DNA"/>
</dbReference>